<accession>W9H273</accession>
<feature type="region of interest" description="Disordered" evidence="1">
    <location>
        <begin position="75"/>
        <end position="118"/>
    </location>
</feature>
<dbReference type="AlphaFoldDB" id="W9H273"/>
<proteinExistence type="predicted"/>
<gene>
    <name evidence="2" type="ORF">N825_03460</name>
</gene>
<reference evidence="2 3" key="1">
    <citation type="submission" date="2013-08" db="EMBL/GenBank/DDBJ databases">
        <title>The genome sequence of Skermanella stibiiresistens.</title>
        <authorList>
            <person name="Zhu W."/>
            <person name="Wang G."/>
        </authorList>
    </citation>
    <scope>NUCLEOTIDE SEQUENCE [LARGE SCALE GENOMIC DNA]</scope>
    <source>
        <strain evidence="2 3">SB22</strain>
    </source>
</reference>
<dbReference type="Proteomes" id="UP000019486">
    <property type="component" value="Unassembled WGS sequence"/>
</dbReference>
<organism evidence="2 3">
    <name type="scientific">Skermanella stibiiresistens SB22</name>
    <dbReference type="NCBI Taxonomy" id="1385369"/>
    <lineage>
        <taxon>Bacteria</taxon>
        <taxon>Pseudomonadati</taxon>
        <taxon>Pseudomonadota</taxon>
        <taxon>Alphaproteobacteria</taxon>
        <taxon>Rhodospirillales</taxon>
        <taxon>Azospirillaceae</taxon>
        <taxon>Skermanella</taxon>
    </lineage>
</organism>
<dbReference type="EMBL" id="AVFL01000009">
    <property type="protein sequence ID" value="EWY40139.1"/>
    <property type="molecule type" value="Genomic_DNA"/>
</dbReference>
<evidence type="ECO:0000313" key="2">
    <source>
        <dbReference type="EMBL" id="EWY40139.1"/>
    </source>
</evidence>
<protein>
    <submittedName>
        <fullName evidence="2">Uncharacterized protein</fullName>
    </submittedName>
</protein>
<name>W9H273_9PROT</name>
<dbReference type="OrthoDB" id="9892760at2"/>
<keyword evidence="3" id="KW-1185">Reference proteome</keyword>
<comment type="caution">
    <text evidence="2">The sequence shown here is derived from an EMBL/GenBank/DDBJ whole genome shotgun (WGS) entry which is preliminary data.</text>
</comment>
<evidence type="ECO:0000256" key="1">
    <source>
        <dbReference type="SAM" id="MobiDB-lite"/>
    </source>
</evidence>
<dbReference type="RefSeq" id="WP_037452845.1">
    <property type="nucleotide sequence ID" value="NZ_AVFL01000009.1"/>
</dbReference>
<evidence type="ECO:0000313" key="3">
    <source>
        <dbReference type="Proteomes" id="UP000019486"/>
    </source>
</evidence>
<dbReference type="STRING" id="1385369.N825_03460"/>
<sequence length="118" mass="13288">MATPKNRPSDTVTARVEHALSLTKGRLRLWLVFEDDAAAAEARTLIQVKKARNLLALSRKDLERRHEKAVREILDRYGARQPLPITEEEPVQPPAPRSQAPKPRRKANSRQHADAVSG</sequence>